<name>A0AAE3K6Z7_9EURY</name>
<reference evidence="2" key="2">
    <citation type="submission" date="2022-02" db="EMBL/GenBank/DDBJ databases">
        <authorList>
            <person name="Elcheninov A.G."/>
            <person name="Sorokin D.Y."/>
            <person name="Kublanov I.V."/>
        </authorList>
    </citation>
    <scope>NUCLEOTIDE SEQUENCE</scope>
    <source>
        <strain evidence="2">AArc-St2</strain>
    </source>
</reference>
<dbReference type="InterPro" id="IPR029068">
    <property type="entry name" value="Glyas_Bleomycin-R_OHBP_Dase"/>
</dbReference>
<organism evidence="2 3">
    <name type="scientific">Natronocalculus amylovorans</name>
    <dbReference type="NCBI Taxonomy" id="2917812"/>
    <lineage>
        <taxon>Archaea</taxon>
        <taxon>Methanobacteriati</taxon>
        <taxon>Methanobacteriota</taxon>
        <taxon>Stenosarchaea group</taxon>
        <taxon>Halobacteria</taxon>
        <taxon>Halobacteriales</taxon>
        <taxon>Haloferacaceae</taxon>
        <taxon>Natronocalculus</taxon>
    </lineage>
</organism>
<gene>
    <name evidence="2" type="ORF">AArcSt2_02195</name>
</gene>
<feature type="domain" description="VOC" evidence="1">
    <location>
        <begin position="15"/>
        <end position="162"/>
    </location>
</feature>
<dbReference type="Proteomes" id="UP001203207">
    <property type="component" value="Unassembled WGS sequence"/>
</dbReference>
<dbReference type="Pfam" id="PF13669">
    <property type="entry name" value="Glyoxalase_4"/>
    <property type="match status" value="1"/>
</dbReference>
<dbReference type="RefSeq" id="WP_174652729.1">
    <property type="nucleotide sequence ID" value="NZ_JAKRVX010000001.1"/>
</dbReference>
<keyword evidence="3" id="KW-1185">Reference proteome</keyword>
<sequence length="174" mass="19517">MLNSDVPQLEVEIPEITQIAFVVEDLEDGMDRFGGLLGVEPWEIYRFEPPKLTDRTYHGESHEYSMALALTEVADTMVELIEPLEGESIYTEHLDEHGEGLHHVGCFAFDDVDSVIDEFESAGMGVIQSGTFGPEDTDAGVEFFYFDTAAELNGVIFETARYLDELPDPDRTYP</sequence>
<reference evidence="2" key="1">
    <citation type="journal article" date="2022" name="Syst. Appl. Microbiol.">
        <title>Natronocalculus amylovorans gen. nov., sp. nov., and Natranaeroarchaeum aerophilus sp. nov., dominant culturable amylolytic natronoarchaea from hypersaline soda lakes in southwestern Siberia.</title>
        <authorList>
            <person name="Sorokin D.Y."/>
            <person name="Elcheninov A.G."/>
            <person name="Khizhniak T.V."/>
            <person name="Koenen M."/>
            <person name="Bale N.J."/>
            <person name="Damste J.S.S."/>
            <person name="Kublanov I.V."/>
        </authorList>
    </citation>
    <scope>NUCLEOTIDE SEQUENCE</scope>
    <source>
        <strain evidence="2">AArc-St2</strain>
    </source>
</reference>
<dbReference type="EMBL" id="JAKRVX010000001">
    <property type="protein sequence ID" value="MCL9815742.1"/>
    <property type="molecule type" value="Genomic_DNA"/>
</dbReference>
<dbReference type="PROSITE" id="PS51819">
    <property type="entry name" value="VOC"/>
    <property type="match status" value="1"/>
</dbReference>
<dbReference type="Gene3D" id="3.10.180.10">
    <property type="entry name" value="2,3-Dihydroxybiphenyl 1,2-Dioxygenase, domain 1"/>
    <property type="match status" value="1"/>
</dbReference>
<proteinExistence type="predicted"/>
<accession>A0AAE3K6Z7</accession>
<comment type="caution">
    <text evidence="2">The sequence shown here is derived from an EMBL/GenBank/DDBJ whole genome shotgun (WGS) entry which is preliminary data.</text>
</comment>
<protein>
    <submittedName>
        <fullName evidence="2">VOC family protein</fullName>
    </submittedName>
</protein>
<evidence type="ECO:0000313" key="3">
    <source>
        <dbReference type="Proteomes" id="UP001203207"/>
    </source>
</evidence>
<evidence type="ECO:0000259" key="1">
    <source>
        <dbReference type="PROSITE" id="PS51819"/>
    </source>
</evidence>
<dbReference type="AlphaFoldDB" id="A0AAE3K6Z7"/>
<dbReference type="SUPFAM" id="SSF54593">
    <property type="entry name" value="Glyoxalase/Bleomycin resistance protein/Dihydroxybiphenyl dioxygenase"/>
    <property type="match status" value="1"/>
</dbReference>
<evidence type="ECO:0000313" key="2">
    <source>
        <dbReference type="EMBL" id="MCL9815742.1"/>
    </source>
</evidence>
<dbReference type="InterPro" id="IPR037523">
    <property type="entry name" value="VOC_core"/>
</dbReference>